<dbReference type="Proteomes" id="UP000664132">
    <property type="component" value="Unassembled WGS sequence"/>
</dbReference>
<evidence type="ECO:0000313" key="2">
    <source>
        <dbReference type="Proteomes" id="UP000664132"/>
    </source>
</evidence>
<gene>
    <name evidence="1" type="ORF">IFR04_002565</name>
</gene>
<proteinExistence type="predicted"/>
<keyword evidence="2" id="KW-1185">Reference proteome</keyword>
<name>A0A8H7WGE0_9HELO</name>
<dbReference type="EMBL" id="JAFJYH010000022">
    <property type="protein sequence ID" value="KAG4424324.1"/>
    <property type="molecule type" value="Genomic_DNA"/>
</dbReference>
<protein>
    <submittedName>
        <fullName evidence="1">Uncharacterized protein</fullName>
    </submittedName>
</protein>
<comment type="caution">
    <text evidence="1">The sequence shown here is derived from an EMBL/GenBank/DDBJ whole genome shotgun (WGS) entry which is preliminary data.</text>
</comment>
<reference evidence="1" key="1">
    <citation type="submission" date="2021-02" db="EMBL/GenBank/DDBJ databases">
        <title>Genome sequence Cadophora malorum strain M34.</title>
        <authorList>
            <person name="Stefanovic E."/>
            <person name="Vu D."/>
            <person name="Scully C."/>
            <person name="Dijksterhuis J."/>
            <person name="Roader J."/>
            <person name="Houbraken J."/>
        </authorList>
    </citation>
    <scope>NUCLEOTIDE SEQUENCE</scope>
    <source>
        <strain evidence="1">M34</strain>
    </source>
</reference>
<dbReference type="AlphaFoldDB" id="A0A8H7WGE0"/>
<sequence>MKPDRNKEVPFQGLCTRAAKVVKSALKKIRNKIQPPSPAEIAAKDERRARRKRCQQWVESGGYVAGDVVGDSQDIEDVSEQIKEIEARCRWTKDFQYT</sequence>
<evidence type="ECO:0000313" key="1">
    <source>
        <dbReference type="EMBL" id="KAG4424324.1"/>
    </source>
</evidence>
<accession>A0A8H7WGE0</accession>
<organism evidence="1 2">
    <name type="scientific">Cadophora malorum</name>
    <dbReference type="NCBI Taxonomy" id="108018"/>
    <lineage>
        <taxon>Eukaryota</taxon>
        <taxon>Fungi</taxon>
        <taxon>Dikarya</taxon>
        <taxon>Ascomycota</taxon>
        <taxon>Pezizomycotina</taxon>
        <taxon>Leotiomycetes</taxon>
        <taxon>Helotiales</taxon>
        <taxon>Ploettnerulaceae</taxon>
        <taxon>Cadophora</taxon>
    </lineage>
</organism>